<dbReference type="InterPro" id="IPR050297">
    <property type="entry name" value="LipidA_mod_glycosyltrf_83"/>
</dbReference>
<keyword evidence="5 8" id="KW-0812">Transmembrane</keyword>
<gene>
    <name evidence="10" type="ORF">V1I91_05555</name>
</gene>
<dbReference type="EC" id="2.4.-.-" evidence="10"/>
<feature type="transmembrane region" description="Helical" evidence="8">
    <location>
        <begin position="21"/>
        <end position="38"/>
    </location>
</feature>
<proteinExistence type="predicted"/>
<evidence type="ECO:0000256" key="2">
    <source>
        <dbReference type="ARBA" id="ARBA00022475"/>
    </source>
</evidence>
<name>A0ABU7IRP6_9FLAO</name>
<dbReference type="Pfam" id="PF13231">
    <property type="entry name" value="PMT_2"/>
    <property type="match status" value="1"/>
</dbReference>
<keyword evidence="11" id="KW-1185">Reference proteome</keyword>
<feature type="transmembrane region" description="Helical" evidence="8">
    <location>
        <begin position="171"/>
        <end position="196"/>
    </location>
</feature>
<keyword evidence="7 8" id="KW-0472">Membrane</keyword>
<dbReference type="PANTHER" id="PTHR33908:SF11">
    <property type="entry name" value="MEMBRANE PROTEIN"/>
    <property type="match status" value="1"/>
</dbReference>
<dbReference type="EMBL" id="JAZDDG010000002">
    <property type="protein sequence ID" value="MEE1975523.1"/>
    <property type="molecule type" value="Genomic_DNA"/>
</dbReference>
<evidence type="ECO:0000256" key="5">
    <source>
        <dbReference type="ARBA" id="ARBA00022692"/>
    </source>
</evidence>
<keyword evidence="6 8" id="KW-1133">Transmembrane helix</keyword>
<feature type="transmembrane region" description="Helical" evidence="8">
    <location>
        <begin position="286"/>
        <end position="304"/>
    </location>
</feature>
<dbReference type="RefSeq" id="WP_272650344.1">
    <property type="nucleotide sequence ID" value="NZ_JAZDDG010000002.1"/>
</dbReference>
<feature type="transmembrane region" description="Helical" evidence="8">
    <location>
        <begin position="120"/>
        <end position="151"/>
    </location>
</feature>
<feature type="transmembrane region" description="Helical" evidence="8">
    <location>
        <begin position="256"/>
        <end position="274"/>
    </location>
</feature>
<dbReference type="Proteomes" id="UP001356308">
    <property type="component" value="Unassembled WGS sequence"/>
</dbReference>
<organism evidence="10 11">
    <name type="scientific">Maribacter cobaltidurans</name>
    <dbReference type="NCBI Taxonomy" id="1178778"/>
    <lineage>
        <taxon>Bacteria</taxon>
        <taxon>Pseudomonadati</taxon>
        <taxon>Bacteroidota</taxon>
        <taxon>Flavobacteriia</taxon>
        <taxon>Flavobacteriales</taxon>
        <taxon>Flavobacteriaceae</taxon>
        <taxon>Maribacter</taxon>
    </lineage>
</organism>
<evidence type="ECO:0000313" key="10">
    <source>
        <dbReference type="EMBL" id="MEE1975523.1"/>
    </source>
</evidence>
<keyword evidence="3 10" id="KW-0328">Glycosyltransferase</keyword>
<comment type="subcellular location">
    <subcellularLocation>
        <location evidence="1">Cell membrane</location>
        <topology evidence="1">Multi-pass membrane protein</topology>
    </subcellularLocation>
</comment>
<reference evidence="10 11" key="1">
    <citation type="submission" date="2024-01" db="EMBL/GenBank/DDBJ databases">
        <title>Maribacter spp. originated from different algae showed divergent polysaccharides utilization ability.</title>
        <authorList>
            <person name="Wang H."/>
            <person name="Wu Y."/>
        </authorList>
    </citation>
    <scope>NUCLEOTIDE SEQUENCE [LARGE SCALE GENOMIC DNA]</scope>
    <source>
        <strain evidence="10 11">PR1</strain>
    </source>
</reference>
<dbReference type="InterPro" id="IPR038731">
    <property type="entry name" value="RgtA/B/C-like"/>
</dbReference>
<accession>A0ABU7IRP6</accession>
<feature type="transmembrane region" description="Helical" evidence="8">
    <location>
        <begin position="75"/>
        <end position="108"/>
    </location>
</feature>
<feature type="transmembrane region" description="Helical" evidence="8">
    <location>
        <begin position="208"/>
        <end position="230"/>
    </location>
</feature>
<feature type="transmembrane region" description="Helical" evidence="8">
    <location>
        <begin position="310"/>
        <end position="330"/>
    </location>
</feature>
<dbReference type="PANTHER" id="PTHR33908">
    <property type="entry name" value="MANNOSYLTRANSFERASE YKCB-RELATED"/>
    <property type="match status" value="1"/>
</dbReference>
<evidence type="ECO:0000256" key="6">
    <source>
        <dbReference type="ARBA" id="ARBA00022989"/>
    </source>
</evidence>
<evidence type="ECO:0000259" key="9">
    <source>
        <dbReference type="Pfam" id="PF13231"/>
    </source>
</evidence>
<protein>
    <submittedName>
        <fullName evidence="10">Glycosyltransferase family 39 protein</fullName>
        <ecNumber evidence="10">2.4.-.-</ecNumber>
    </submittedName>
</protein>
<evidence type="ECO:0000256" key="3">
    <source>
        <dbReference type="ARBA" id="ARBA00022676"/>
    </source>
</evidence>
<evidence type="ECO:0000256" key="4">
    <source>
        <dbReference type="ARBA" id="ARBA00022679"/>
    </source>
</evidence>
<keyword evidence="4 10" id="KW-0808">Transferase</keyword>
<comment type="caution">
    <text evidence="10">The sequence shown here is derived from an EMBL/GenBank/DDBJ whole genome shotgun (WGS) entry which is preliminary data.</text>
</comment>
<feature type="domain" description="Glycosyltransferase RgtA/B/C/D-like" evidence="9">
    <location>
        <begin position="70"/>
        <end position="221"/>
    </location>
</feature>
<dbReference type="GO" id="GO:0016757">
    <property type="term" value="F:glycosyltransferase activity"/>
    <property type="evidence" value="ECO:0007669"/>
    <property type="project" value="UniProtKB-KW"/>
</dbReference>
<evidence type="ECO:0000256" key="7">
    <source>
        <dbReference type="ARBA" id="ARBA00023136"/>
    </source>
</evidence>
<evidence type="ECO:0000313" key="11">
    <source>
        <dbReference type="Proteomes" id="UP001356308"/>
    </source>
</evidence>
<evidence type="ECO:0000256" key="8">
    <source>
        <dbReference type="SAM" id="Phobius"/>
    </source>
</evidence>
<evidence type="ECO:0000256" key="1">
    <source>
        <dbReference type="ARBA" id="ARBA00004651"/>
    </source>
</evidence>
<sequence length="496" mass="57368">MNLNVLKKAFFCNSQLKSRTVFLILTGVTFLIRFPFFFRDYVDRDESTFILLGQSWVDGYLPYTQLWDLKPPLTFAFFASIIYVFGKSFIAIRLFGALLVAITAFYTYKIGTKITTNQISLWASLFCIVLLSLFGSLQGVMSEHICMAFFIPALYLIASKKGPVWLFTSGLLMGVVVMVKLNMAYPILLIGLFLCYEIFNRKNSIKPLEVLSFGTGIIVVVLLTILPYYINNQFQIWWDSVILASLEYTEARRFPIFKLAPTFILIGGFLYYCWKKGIISFKKRTSILLWVAIIGVLISFFKGGRVNGHYLIQVHPMLVILVAIMIHQLYHQSKRTIPKSFLFILLLIPVESYLEYVNVVKSKIARGTFFNGEGFSVPFYIKENHLDTENILFFGYHIGYWNLSELPPSLASTHPSNICREELYPFFNNPRRNSMEELQFLMEELRPKTVVVRKGRLVFDKLEIEENEYINAYLARYYKVEATVENAEILKRLEGL</sequence>
<keyword evidence="2" id="KW-1003">Cell membrane</keyword>